<comment type="catalytic activity">
    <reaction evidence="1">
        <text>Endohydrolysis of (1-&gt;4)-alpha-D-glucosidic linkages in polysaccharides containing three or more (1-&gt;4)-alpha-linked D-glucose units.</text>
        <dbReference type="EC" id="3.2.1.1"/>
    </reaction>
</comment>
<dbReference type="Proteomes" id="UP000287166">
    <property type="component" value="Unassembled WGS sequence"/>
</dbReference>
<dbReference type="Pfam" id="PF09260">
    <property type="entry name" value="A_amylase_dom_C"/>
    <property type="match status" value="1"/>
</dbReference>
<comment type="cofactor">
    <cofactor evidence="2">
        <name>Ca(2+)</name>
        <dbReference type="ChEBI" id="CHEBI:29108"/>
    </cofactor>
</comment>
<feature type="active site" description="Nucleophile" evidence="13">
    <location>
        <position position="216"/>
    </location>
</feature>
<keyword evidence="10" id="KW-0325">Glycoprotein</keyword>
<feature type="binding site" evidence="16">
    <location>
        <position position="310"/>
    </location>
    <ligand>
        <name>substrate</name>
    </ligand>
</feature>
<dbReference type="EMBL" id="BFAD01000004">
    <property type="protein sequence ID" value="GBE82522.1"/>
    <property type="molecule type" value="Genomic_DNA"/>
</dbReference>
<evidence type="ECO:0000256" key="6">
    <source>
        <dbReference type="ARBA" id="ARBA00022729"/>
    </source>
</evidence>
<evidence type="ECO:0000256" key="8">
    <source>
        <dbReference type="ARBA" id="ARBA00022837"/>
    </source>
</evidence>
<dbReference type="PANTHER" id="PTHR10357">
    <property type="entry name" value="ALPHA-AMYLASE FAMILY MEMBER"/>
    <property type="match status" value="1"/>
</dbReference>
<dbReference type="SUPFAM" id="SSF51011">
    <property type="entry name" value="Glycosyl hydrolase domain"/>
    <property type="match status" value="1"/>
</dbReference>
<dbReference type="InterPro" id="IPR013780">
    <property type="entry name" value="Glyco_hydro_b"/>
</dbReference>
<keyword evidence="9 15" id="KW-1015">Disulfide bond</keyword>
<dbReference type="InParanoid" id="A0A401GK37"/>
<organism evidence="19 20">
    <name type="scientific">Sparassis crispa</name>
    <dbReference type="NCBI Taxonomy" id="139825"/>
    <lineage>
        <taxon>Eukaryota</taxon>
        <taxon>Fungi</taxon>
        <taxon>Dikarya</taxon>
        <taxon>Basidiomycota</taxon>
        <taxon>Agaricomycotina</taxon>
        <taxon>Agaricomycetes</taxon>
        <taxon>Polyporales</taxon>
        <taxon>Sparassidaceae</taxon>
        <taxon>Sparassis</taxon>
    </lineage>
</organism>
<keyword evidence="8" id="KW-0106">Calcium</keyword>
<keyword evidence="7" id="KW-0378">Hydrolase</keyword>
<reference evidence="19 20" key="1">
    <citation type="journal article" date="2018" name="Sci. Rep.">
        <title>Genome sequence of the cauliflower mushroom Sparassis crispa (Hanabiratake) and its association with beneficial usage.</title>
        <authorList>
            <person name="Kiyama R."/>
            <person name="Furutani Y."/>
            <person name="Kawaguchi K."/>
            <person name="Nakanishi T."/>
        </authorList>
    </citation>
    <scope>NUCLEOTIDE SEQUENCE [LARGE SCALE GENOMIC DNA]</scope>
</reference>
<evidence type="ECO:0000256" key="1">
    <source>
        <dbReference type="ARBA" id="ARBA00000548"/>
    </source>
</evidence>
<evidence type="ECO:0000313" key="19">
    <source>
        <dbReference type="EMBL" id="GBE82522.1"/>
    </source>
</evidence>
<evidence type="ECO:0000256" key="13">
    <source>
        <dbReference type="PIRSR" id="PIRSR001024-1"/>
    </source>
</evidence>
<evidence type="ECO:0000256" key="12">
    <source>
        <dbReference type="ARBA" id="ARBA00023295"/>
    </source>
</evidence>
<evidence type="ECO:0000256" key="17">
    <source>
        <dbReference type="SAM" id="SignalP"/>
    </source>
</evidence>
<dbReference type="FunCoup" id="A0A401GK37">
    <property type="interactions" value="120"/>
</dbReference>
<evidence type="ECO:0000256" key="5">
    <source>
        <dbReference type="ARBA" id="ARBA00022723"/>
    </source>
</evidence>
<feature type="active site" description="Proton donor" evidence="13">
    <location>
        <position position="240"/>
    </location>
</feature>
<keyword evidence="12" id="KW-0326">Glycosidase</keyword>
<sequence length="529" mass="57771">MLLLFAHLLCVLAATAEQWRGRSIYQIITDRYALPAGADLNACDPGKQTWCGGTWNTTRENLDYIQNAGFTAIWTSPVSQNYEGPRTVYGDAYHGYWIADASKLNNRFGTADDLKALSDELHRRGMYLMVDVVVNNVMSTSLTPDLSTYMFKEQSQYHPYCVIDWGNTTSEQNCWLGDTNVPLPDVNTQDPTVVSAYSAWIQELIQEFGIDGLRIDAAKHVNMNFWPAFCGAAGVFCIGEVFDDDPSQAAQWQGSDALDSILNYPVYGALVDAFTIPGPQNMSALSDMIAESKVLFKDPGLLGNFLEDQDLPRWGNLSADPESLYNAMVFNFMSDGIPIVYYGQEQGFSGSADPWNREPLWSSGYANTTTYQLMSTLNQLRNFLVNGTTGWLQSSMEVLATTNYGIAFMKGDVVTILTNIGSPPQNLSMAAYTPFGESIATTEILSCRQHVTGSNGTVLVDYNTYSGAPAVLVPDTLLSNSGLCGHNSESTQGKQVAAASSSASFEPRKLSASVNLTLLIVLCLGLLGM</sequence>
<feature type="disulfide bond" evidence="15">
    <location>
        <begin position="43"/>
        <end position="51"/>
    </location>
</feature>
<evidence type="ECO:0000256" key="10">
    <source>
        <dbReference type="ARBA" id="ARBA00023180"/>
    </source>
</evidence>
<keyword evidence="20" id="KW-1185">Reference proteome</keyword>
<dbReference type="PANTHER" id="PTHR10357:SF215">
    <property type="entry name" value="ALPHA-AMYLASE 1"/>
    <property type="match status" value="1"/>
</dbReference>
<feature type="site" description="Transition state stabilizer" evidence="14">
    <location>
        <position position="310"/>
    </location>
</feature>
<dbReference type="PIRSF" id="PIRSF001024">
    <property type="entry name" value="Alph-amyl_fung"/>
    <property type="match status" value="1"/>
</dbReference>
<dbReference type="STRING" id="139825.A0A401GK37"/>
<keyword evidence="5" id="KW-0479">Metal-binding</keyword>
<feature type="domain" description="Glycosyl hydrolase family 13 catalytic" evidence="18">
    <location>
        <begin position="26"/>
        <end position="381"/>
    </location>
</feature>
<dbReference type="InterPro" id="IPR017853">
    <property type="entry name" value="GH"/>
</dbReference>
<dbReference type="InterPro" id="IPR013777">
    <property type="entry name" value="A-amylase-like"/>
</dbReference>
<feature type="binding site" evidence="16">
    <location>
        <position position="214"/>
    </location>
    <ligand>
        <name>substrate</name>
    </ligand>
</feature>
<evidence type="ECO:0000259" key="18">
    <source>
        <dbReference type="SMART" id="SM00642"/>
    </source>
</evidence>
<dbReference type="RefSeq" id="XP_027613435.1">
    <property type="nucleotide sequence ID" value="XM_027757634.1"/>
</dbReference>
<evidence type="ECO:0000313" key="20">
    <source>
        <dbReference type="Proteomes" id="UP000287166"/>
    </source>
</evidence>
<evidence type="ECO:0000256" key="15">
    <source>
        <dbReference type="PIRSR" id="PIRSR001024-4"/>
    </source>
</evidence>
<feature type="disulfide bond" evidence="15">
    <location>
        <begin position="447"/>
        <end position="484"/>
    </location>
</feature>
<dbReference type="GeneID" id="38779439"/>
<feature type="disulfide bond" evidence="15">
    <location>
        <begin position="161"/>
        <end position="174"/>
    </location>
</feature>
<evidence type="ECO:0000256" key="7">
    <source>
        <dbReference type="ARBA" id="ARBA00022801"/>
    </source>
</evidence>
<dbReference type="OrthoDB" id="204980at2759"/>
<comment type="similarity">
    <text evidence="3">Belongs to the glycosyl hydrolase 13 family.</text>
</comment>
<evidence type="ECO:0000256" key="14">
    <source>
        <dbReference type="PIRSR" id="PIRSR001024-2"/>
    </source>
</evidence>
<dbReference type="SUPFAM" id="SSF51445">
    <property type="entry name" value="(Trans)glycosidases"/>
    <property type="match status" value="1"/>
</dbReference>
<dbReference type="Gene3D" id="2.60.40.1180">
    <property type="entry name" value="Golgi alpha-mannosidase II"/>
    <property type="match status" value="1"/>
</dbReference>
<evidence type="ECO:0000256" key="4">
    <source>
        <dbReference type="ARBA" id="ARBA00012595"/>
    </source>
</evidence>
<feature type="chain" id="PRO_5019575738" description="alpha-amylase" evidence="17">
    <location>
        <begin position="17"/>
        <end position="529"/>
    </location>
</feature>
<feature type="binding site" evidence="16">
    <location>
        <position position="357"/>
    </location>
    <ligand>
        <name>substrate</name>
    </ligand>
</feature>
<dbReference type="FunFam" id="3.20.20.80:FF:000120">
    <property type="entry name" value="Alpha-amylase A"/>
    <property type="match status" value="1"/>
</dbReference>
<gene>
    <name evidence="19" type="ORF">SCP_0409060</name>
</gene>
<dbReference type="EC" id="3.2.1.1" evidence="4"/>
<proteinExistence type="inferred from homology"/>
<protein>
    <recommendedName>
        <fullName evidence="4">alpha-amylase</fullName>
        <ecNumber evidence="4">3.2.1.1</ecNumber>
    </recommendedName>
</protein>
<dbReference type="CDD" id="cd11319">
    <property type="entry name" value="AmyAc_euk_AmyA"/>
    <property type="match status" value="1"/>
</dbReference>
<dbReference type="GO" id="GO:0005509">
    <property type="term" value="F:calcium ion binding"/>
    <property type="evidence" value="ECO:0007669"/>
    <property type="project" value="InterPro"/>
</dbReference>
<evidence type="ECO:0000256" key="2">
    <source>
        <dbReference type="ARBA" id="ARBA00001913"/>
    </source>
</evidence>
<keyword evidence="11" id="KW-0119">Carbohydrate metabolism</keyword>
<evidence type="ECO:0000256" key="16">
    <source>
        <dbReference type="PIRSR" id="PIRSR001024-5"/>
    </source>
</evidence>
<feature type="signal peptide" evidence="17">
    <location>
        <begin position="1"/>
        <end position="16"/>
    </location>
</feature>
<dbReference type="Pfam" id="PF00128">
    <property type="entry name" value="Alpha-amylase"/>
    <property type="match status" value="1"/>
</dbReference>
<dbReference type="InterPro" id="IPR015340">
    <property type="entry name" value="A_amylase_C_dom"/>
</dbReference>
<feature type="binding site" evidence="16">
    <location>
        <position position="48"/>
    </location>
    <ligand>
        <name>substrate</name>
    </ligand>
</feature>
<dbReference type="SMART" id="SM00642">
    <property type="entry name" value="Aamy"/>
    <property type="match status" value="1"/>
</dbReference>
<evidence type="ECO:0000256" key="11">
    <source>
        <dbReference type="ARBA" id="ARBA00023277"/>
    </source>
</evidence>
<dbReference type="InterPro" id="IPR006047">
    <property type="entry name" value="GH13_cat_dom"/>
</dbReference>
<dbReference type="AlphaFoldDB" id="A0A401GK37"/>
<accession>A0A401GK37</accession>
<comment type="caution">
    <text evidence="19">The sequence shown here is derived from an EMBL/GenBank/DDBJ whole genome shotgun (WGS) entry which is preliminary data.</text>
</comment>
<dbReference type="Gene3D" id="3.20.20.80">
    <property type="entry name" value="Glycosidases"/>
    <property type="match status" value="1"/>
</dbReference>
<keyword evidence="6 17" id="KW-0732">Signal</keyword>
<name>A0A401GK37_9APHY</name>
<evidence type="ECO:0000256" key="9">
    <source>
        <dbReference type="ARBA" id="ARBA00023157"/>
    </source>
</evidence>
<dbReference type="GO" id="GO:0016052">
    <property type="term" value="P:carbohydrate catabolic process"/>
    <property type="evidence" value="ECO:0007669"/>
    <property type="project" value="InterPro"/>
</dbReference>
<evidence type="ECO:0000256" key="3">
    <source>
        <dbReference type="ARBA" id="ARBA00008061"/>
    </source>
</evidence>
<dbReference type="GO" id="GO:0004556">
    <property type="term" value="F:alpha-amylase activity"/>
    <property type="evidence" value="ECO:0007669"/>
    <property type="project" value="UniProtKB-EC"/>
</dbReference>
<feature type="binding site" evidence="16">
    <location>
        <position position="97"/>
    </location>
    <ligand>
        <name>substrate</name>
    </ligand>
</feature>